<dbReference type="EMBL" id="CP009933">
    <property type="protein sequence ID" value="AKA69366.1"/>
    <property type="molecule type" value="Genomic_DNA"/>
</dbReference>
<accession>A0A0E3GQY2</accession>
<feature type="domain" description="Non-reducing end beta-L-arabinofuranosidase-like GH127 catalytic" evidence="2">
    <location>
        <begin position="57"/>
        <end position="474"/>
    </location>
</feature>
<evidence type="ECO:0000259" key="3">
    <source>
        <dbReference type="Pfam" id="PF20736"/>
    </source>
</evidence>
<protein>
    <recommendedName>
        <fullName evidence="7">Glycoside hydrolase family 127 protein</fullName>
    </recommendedName>
</protein>
<reference evidence="5 6" key="1">
    <citation type="journal article" date="2015" name="J. Biotechnol.">
        <title>Complete genome sequence of a malodorant-producing acetogen, Clostridium scatologenes ATCC 25775(T).</title>
        <authorList>
            <person name="Zhu Z."/>
            <person name="Guo T."/>
            <person name="Zheng H."/>
            <person name="Song T."/>
            <person name="Ouyang P."/>
            <person name="Xie J."/>
        </authorList>
    </citation>
    <scope>NUCLEOTIDE SEQUENCE [LARGE SCALE GENOMIC DNA]</scope>
    <source>
        <strain evidence="5 6">ATCC 25775</strain>
    </source>
</reference>
<name>A0A0E3GQY2_CLOSL</name>
<evidence type="ECO:0008006" key="7">
    <source>
        <dbReference type="Google" id="ProtNLM"/>
    </source>
</evidence>
<organism evidence="5 6">
    <name type="scientific">Clostridium scatologenes</name>
    <dbReference type="NCBI Taxonomy" id="1548"/>
    <lineage>
        <taxon>Bacteria</taxon>
        <taxon>Bacillati</taxon>
        <taxon>Bacillota</taxon>
        <taxon>Clostridia</taxon>
        <taxon>Eubacteriales</taxon>
        <taxon>Clostridiaceae</taxon>
        <taxon>Clostridium</taxon>
    </lineage>
</organism>
<dbReference type="Pfam" id="PF07944">
    <property type="entry name" value="Beta-AFase-like_GH127_cat"/>
    <property type="match status" value="1"/>
</dbReference>
<feature type="domain" description="Non-reducing end beta-L-arabinofuranosidase-like GH127 C-terminal" evidence="4">
    <location>
        <begin position="583"/>
        <end position="685"/>
    </location>
</feature>
<evidence type="ECO:0000313" key="6">
    <source>
        <dbReference type="Proteomes" id="UP000033115"/>
    </source>
</evidence>
<dbReference type="Gene3D" id="2.60.120.260">
    <property type="entry name" value="Galactose-binding domain-like"/>
    <property type="match status" value="1"/>
</dbReference>
<gene>
    <name evidence="5" type="ORF">CSCA_2241</name>
</gene>
<dbReference type="PANTHER" id="PTHR43465">
    <property type="entry name" value="DUF1680 DOMAIN PROTEIN (AFU_ORTHOLOGUE AFUA_1G08910)"/>
    <property type="match status" value="1"/>
</dbReference>
<dbReference type="RefSeq" id="WP_158407970.1">
    <property type="nucleotide sequence ID" value="NZ_CP009933.1"/>
</dbReference>
<proteinExistence type="predicted"/>
<dbReference type="InterPro" id="IPR008979">
    <property type="entry name" value="Galactose-bd-like_sf"/>
</dbReference>
<dbReference type="PANTHER" id="PTHR43465:SF2">
    <property type="entry name" value="DUF1680 DOMAIN PROTEIN (AFU_ORTHOLOGUE AFUA_1G08910)"/>
    <property type="match status" value="1"/>
</dbReference>
<sequence>MNKKKIISIIVSGMFLFSSIPFNVSAVGIDGGKNISITAGVNQTYSNGLINYVPFQNVKINDNFWSSRIKTNIVVSIPHGIDKVTQTTIPNFVEAGKAVRGEAHGEVIGLADFGKGNGMVFQDSDLYKMMEAMSNAIAMDSQGDQEIIAKQAEFKAKLNEWISLVEAAQEKDGYLDTLYSAGYSDNQGNKFTIKDRFTNFSNHELYCMGHFIECAVANYRATGDKRLYNVAIKLADLLDNTFGPSPKRTEVPGHPEVEKALVYLSQLTDEISGKGTGDKYWKLAKFFIDERGKDKDKRTSGYNGDEYSIDVQPVTDLTKAPDGAHAVRAAFLFTGMADVAKINKDQSYLSVLDKLWDNLTNAKMYVTGGIGNTGSGEALGKDYDHPNQTSYLETCASLANGQFNKEMNSIYGDGEYVDILEKTLYNGTLVGVNLKGDEFTYSNPLQTSVSSRRSDWFSCACCPPNLMRTIASIGGNIYAQKDDNVYVNLYIGSETTIDVKASKVKIKQTSNYPWDGNITLSIDPTAAASFPVKLRIPGWETAGNYTVKVNGQDVDKTLDKGYVTINRIWKAGDKVTLNLPMDIQRIKADSRVAVDEGRVAFQRGPLVYCLEGTENNNIDVNNYVIKKDVKLTSEYKPDLLNGVTVIKGTAQAGKPNDYKTTDFTAIPYYAWNNVKDGGTSMVVWVMDTEPPYVAPTIASKAKASTSYCSSWEHLDAINNQCEPKDSHDRSNNVYGNWDKHGKQWVQYDFDKAYTISSSDVYWFTDDGGIQLPSKWNLQYFDAATSTWKDVEPVNQYHQLKYGVEPDKYNTCEFKTVTTTKLRLNVWAGKDQGGTEQSSGIIQWKVNEHSSDVSIDNFVVNSTFNLTSLQPGKILDAKTTVTNNKGFTKSVLAIVGLYDGNDKMVNVSFISKIISAGATESLDAGFKLPSDTTNYKVKVFVWDGTDLSSSAMQPISNMVTLP</sequence>
<dbReference type="STRING" id="1548.CSCA_2241"/>
<dbReference type="Proteomes" id="UP000033115">
    <property type="component" value="Chromosome"/>
</dbReference>
<dbReference type="InterPro" id="IPR049049">
    <property type="entry name" value="Beta-AFase-like_GH127_C"/>
</dbReference>
<dbReference type="SUPFAM" id="SSF48208">
    <property type="entry name" value="Six-hairpin glycosidases"/>
    <property type="match status" value="1"/>
</dbReference>
<feature type="chain" id="PRO_5002410430" description="Glycoside hydrolase family 127 protein" evidence="1">
    <location>
        <begin position="27"/>
        <end position="961"/>
    </location>
</feature>
<dbReference type="GO" id="GO:0005975">
    <property type="term" value="P:carbohydrate metabolic process"/>
    <property type="evidence" value="ECO:0007669"/>
    <property type="project" value="InterPro"/>
</dbReference>
<feature type="domain" description="Non-reducing end beta-L-arabinofuranosidase-like GH127 middle" evidence="3">
    <location>
        <begin position="485"/>
        <end position="581"/>
    </location>
</feature>
<dbReference type="InterPro" id="IPR008928">
    <property type="entry name" value="6-hairpin_glycosidase_sf"/>
</dbReference>
<evidence type="ECO:0000256" key="1">
    <source>
        <dbReference type="SAM" id="SignalP"/>
    </source>
</evidence>
<dbReference type="HOGENOM" id="CLU_013148_1_0_9"/>
<keyword evidence="6" id="KW-1185">Reference proteome</keyword>
<dbReference type="InterPro" id="IPR012878">
    <property type="entry name" value="Beta-AFase-like_GH127_cat"/>
</dbReference>
<evidence type="ECO:0000259" key="2">
    <source>
        <dbReference type="Pfam" id="PF07944"/>
    </source>
</evidence>
<keyword evidence="1" id="KW-0732">Signal</keyword>
<evidence type="ECO:0000313" key="5">
    <source>
        <dbReference type="EMBL" id="AKA69366.1"/>
    </source>
</evidence>
<dbReference type="InterPro" id="IPR049046">
    <property type="entry name" value="Beta-AFase-like_GH127_middle"/>
</dbReference>
<dbReference type="AlphaFoldDB" id="A0A0E3GQY2"/>
<dbReference type="KEGG" id="csq:CSCA_2241"/>
<dbReference type="Pfam" id="PF20736">
    <property type="entry name" value="Glyco_hydro127M"/>
    <property type="match status" value="1"/>
</dbReference>
<dbReference type="SUPFAM" id="SSF49785">
    <property type="entry name" value="Galactose-binding domain-like"/>
    <property type="match status" value="1"/>
</dbReference>
<evidence type="ECO:0000259" key="4">
    <source>
        <dbReference type="Pfam" id="PF20737"/>
    </source>
</evidence>
<dbReference type="Pfam" id="PF20737">
    <property type="entry name" value="Glyco_hydro127C"/>
    <property type="match status" value="1"/>
</dbReference>
<feature type="signal peptide" evidence="1">
    <location>
        <begin position="1"/>
        <end position="26"/>
    </location>
</feature>
<dbReference type="InterPro" id="IPR049174">
    <property type="entry name" value="Beta-AFase-like"/>
</dbReference>